<accession>A0A8S5MKF9</accession>
<protein>
    <submittedName>
        <fullName evidence="2">Prevent host death protein Host Death, PHD, intrinsic</fullName>
    </submittedName>
</protein>
<comment type="similarity">
    <text evidence="1">Belongs to the phD/YefM antitoxin family.</text>
</comment>
<reference evidence="2" key="1">
    <citation type="journal article" date="2021" name="Proc. Natl. Acad. Sci. U.S.A.">
        <title>A Catalog of Tens of Thousands of Viruses from Human Metagenomes Reveals Hidden Associations with Chronic Diseases.</title>
        <authorList>
            <person name="Tisza M.J."/>
            <person name="Buck C.B."/>
        </authorList>
    </citation>
    <scope>NUCLEOTIDE SEQUENCE</scope>
    <source>
        <strain evidence="2">CtF7F8</strain>
    </source>
</reference>
<name>A0A8S5MKF9_9CAUD</name>
<sequence>MNVNTDNLVSITEANQNFSRVARMVDEKGSVVILKNNSPRYLIIEFETAEKEQLANDEDLLAISKRLINKNRESYEVLARKTKLTAAMEEARNISCDPEATSYSTMEDLKVALDE</sequence>
<dbReference type="EMBL" id="BK014917">
    <property type="protein sequence ID" value="DAD82403.1"/>
    <property type="molecule type" value="Genomic_DNA"/>
</dbReference>
<evidence type="ECO:0000256" key="1">
    <source>
        <dbReference type="ARBA" id="ARBA00009981"/>
    </source>
</evidence>
<dbReference type="InterPro" id="IPR036165">
    <property type="entry name" value="YefM-like_sf"/>
</dbReference>
<evidence type="ECO:0000313" key="2">
    <source>
        <dbReference type="EMBL" id="DAD82403.1"/>
    </source>
</evidence>
<dbReference type="SUPFAM" id="SSF143120">
    <property type="entry name" value="YefM-like"/>
    <property type="match status" value="1"/>
</dbReference>
<organism evidence="2">
    <name type="scientific">Siphoviridae sp. ctF7F8</name>
    <dbReference type="NCBI Taxonomy" id="2826211"/>
    <lineage>
        <taxon>Viruses</taxon>
        <taxon>Duplodnaviria</taxon>
        <taxon>Heunggongvirae</taxon>
        <taxon>Uroviricota</taxon>
        <taxon>Caudoviricetes</taxon>
    </lineage>
</organism>
<proteinExistence type="inferred from homology"/>